<dbReference type="InterPro" id="IPR036286">
    <property type="entry name" value="LexA/Signal_pep-like_sf"/>
</dbReference>
<dbReference type="Pfam" id="PF10502">
    <property type="entry name" value="Peptidase_S26"/>
    <property type="match status" value="2"/>
</dbReference>
<dbReference type="CDD" id="cd06530">
    <property type="entry name" value="S26_SPase_I"/>
    <property type="match status" value="1"/>
</dbReference>
<dbReference type="EMBL" id="BIFH01000031">
    <property type="protein sequence ID" value="GCD99125.1"/>
    <property type="molecule type" value="Genomic_DNA"/>
</dbReference>
<dbReference type="InterPro" id="IPR000223">
    <property type="entry name" value="Pept_S26A_signal_pept_1"/>
</dbReference>
<feature type="domain" description="Peptidase S26" evidence="4">
    <location>
        <begin position="140"/>
        <end position="175"/>
    </location>
</feature>
<evidence type="ECO:0000256" key="2">
    <source>
        <dbReference type="ARBA" id="ARBA00009370"/>
    </source>
</evidence>
<evidence type="ECO:0000259" key="4">
    <source>
        <dbReference type="Pfam" id="PF10502"/>
    </source>
</evidence>
<dbReference type="GO" id="GO:0006465">
    <property type="term" value="P:signal peptide processing"/>
    <property type="evidence" value="ECO:0007669"/>
    <property type="project" value="InterPro"/>
</dbReference>
<protein>
    <submittedName>
        <fullName evidence="5">S26 family signal peptidase</fullName>
    </submittedName>
</protein>
<dbReference type="PANTHER" id="PTHR43390:SF1">
    <property type="entry name" value="CHLOROPLAST PROCESSING PEPTIDASE"/>
    <property type="match status" value="1"/>
</dbReference>
<feature type="active site" evidence="3">
    <location>
        <position position="54"/>
    </location>
</feature>
<dbReference type="PRINTS" id="PR00727">
    <property type="entry name" value="LEADERPTASE"/>
</dbReference>
<gene>
    <name evidence="5" type="primary">lepB_3</name>
    <name evidence="5" type="ORF">EHYA_06837</name>
</gene>
<dbReference type="SUPFAM" id="SSF51306">
    <property type="entry name" value="LexA/Signal peptidase"/>
    <property type="match status" value="1"/>
</dbReference>
<dbReference type="RefSeq" id="WP_126640964.1">
    <property type="nucleotide sequence ID" value="NZ_BIFH01000031.1"/>
</dbReference>
<dbReference type="InterPro" id="IPR019533">
    <property type="entry name" value="Peptidase_S26"/>
</dbReference>
<comment type="similarity">
    <text evidence="2">Belongs to the peptidase S26 family.</text>
</comment>
<dbReference type="Gene3D" id="2.10.109.10">
    <property type="entry name" value="Umud Fragment, subunit A"/>
    <property type="match status" value="1"/>
</dbReference>
<dbReference type="GO" id="GO:0004252">
    <property type="term" value="F:serine-type endopeptidase activity"/>
    <property type="evidence" value="ECO:0007669"/>
    <property type="project" value="InterPro"/>
</dbReference>
<reference evidence="5 6" key="1">
    <citation type="submission" date="2018-12" db="EMBL/GenBank/DDBJ databases">
        <title>Draft genome sequence of Embleya hyalina NBRC 13850T.</title>
        <authorList>
            <person name="Komaki H."/>
            <person name="Hosoyama A."/>
            <person name="Kimura A."/>
            <person name="Ichikawa N."/>
            <person name="Tamura T."/>
        </authorList>
    </citation>
    <scope>NUCLEOTIDE SEQUENCE [LARGE SCALE GENOMIC DNA]</scope>
    <source>
        <strain evidence="5 6">NBRC 13850</strain>
    </source>
</reference>
<accession>A0A401YX73</accession>
<keyword evidence="6" id="KW-1185">Reference proteome</keyword>
<feature type="domain" description="Peptidase S26" evidence="4">
    <location>
        <begin position="31"/>
        <end position="127"/>
    </location>
</feature>
<organism evidence="5 6">
    <name type="scientific">Embleya hyalina</name>
    <dbReference type="NCBI Taxonomy" id="516124"/>
    <lineage>
        <taxon>Bacteria</taxon>
        <taxon>Bacillati</taxon>
        <taxon>Actinomycetota</taxon>
        <taxon>Actinomycetes</taxon>
        <taxon>Kitasatosporales</taxon>
        <taxon>Streptomycetaceae</taxon>
        <taxon>Embleya</taxon>
    </lineage>
</organism>
<dbReference type="PANTHER" id="PTHR43390">
    <property type="entry name" value="SIGNAL PEPTIDASE I"/>
    <property type="match status" value="1"/>
</dbReference>
<evidence type="ECO:0000256" key="3">
    <source>
        <dbReference type="PIRSR" id="PIRSR600223-1"/>
    </source>
</evidence>
<dbReference type="Proteomes" id="UP000286931">
    <property type="component" value="Unassembled WGS sequence"/>
</dbReference>
<dbReference type="OrthoDB" id="5518017at2"/>
<evidence type="ECO:0000313" key="5">
    <source>
        <dbReference type="EMBL" id="GCD99125.1"/>
    </source>
</evidence>
<comment type="subcellular location">
    <subcellularLocation>
        <location evidence="1">Cell membrane</location>
        <topology evidence="1">Single-pass type II membrane protein</topology>
    </subcellularLocation>
</comment>
<name>A0A401YX73_9ACTN</name>
<dbReference type="GO" id="GO:0005886">
    <property type="term" value="C:plasma membrane"/>
    <property type="evidence" value="ECO:0007669"/>
    <property type="project" value="UniProtKB-SubCell"/>
</dbReference>
<feature type="active site" evidence="3">
    <location>
        <position position="116"/>
    </location>
</feature>
<dbReference type="AlphaFoldDB" id="A0A401YX73"/>
<evidence type="ECO:0000313" key="6">
    <source>
        <dbReference type="Proteomes" id="UP000286931"/>
    </source>
</evidence>
<comment type="caution">
    <text evidence="5">The sequence shown here is derived from an EMBL/GenBank/DDBJ whole genome shotgun (WGS) entry which is preliminary data.</text>
</comment>
<sequence>MIPTRPRDGTLRVAGVTRVALLCGAPAALLGLAGLVVSVLQARRLVVVTVRGASMEPAYRDGDRVLVRRDLAPSPGQVIVMEHPGAGMVPGSAWYGPPVGRTARAPAITGRQWLIKRVAAAPGDPVPRDRFPALAGVLETRVPVSSLVLLGDNEEISFDSRQAGYFPAERVLGTVLRHL</sequence>
<proteinExistence type="inferred from homology"/>
<evidence type="ECO:0000256" key="1">
    <source>
        <dbReference type="ARBA" id="ARBA00004401"/>
    </source>
</evidence>